<keyword evidence="3" id="KW-1185">Reference proteome</keyword>
<accession>A0A183SEU5</accession>
<reference evidence="4" key="1">
    <citation type="submission" date="2016-06" db="UniProtKB">
        <authorList>
            <consortium name="WormBaseParasite"/>
        </authorList>
    </citation>
    <scope>IDENTIFICATION</scope>
</reference>
<gene>
    <name evidence="2" type="ORF">SSLN_LOCUS2743</name>
</gene>
<evidence type="ECO:0000313" key="4">
    <source>
        <dbReference type="WBParaSite" id="SSLN_0000283001-mRNA-1"/>
    </source>
</evidence>
<evidence type="ECO:0000256" key="1">
    <source>
        <dbReference type="SAM" id="Phobius"/>
    </source>
</evidence>
<dbReference type="PANTHER" id="PTHR19288">
    <property type="entry name" value="4-NITROPHENYLPHOSPHATASE-RELATED"/>
    <property type="match status" value="1"/>
</dbReference>
<dbReference type="InterPro" id="IPR023214">
    <property type="entry name" value="HAD_sf"/>
</dbReference>
<dbReference type="Gene3D" id="3.40.50.1000">
    <property type="entry name" value="HAD superfamily/HAD-like"/>
    <property type="match status" value="2"/>
</dbReference>
<dbReference type="STRING" id="70667.A0A183SEU5"/>
<dbReference type="EMBL" id="UYSU01032323">
    <property type="protein sequence ID" value="VDL89128.1"/>
    <property type="molecule type" value="Genomic_DNA"/>
</dbReference>
<evidence type="ECO:0000313" key="2">
    <source>
        <dbReference type="EMBL" id="VDL89128.1"/>
    </source>
</evidence>
<keyword evidence="1" id="KW-0812">Transmembrane</keyword>
<feature type="transmembrane region" description="Helical" evidence="1">
    <location>
        <begin position="223"/>
        <end position="243"/>
    </location>
</feature>
<dbReference type="InterPro" id="IPR036412">
    <property type="entry name" value="HAD-like_sf"/>
</dbReference>
<dbReference type="Pfam" id="PF13344">
    <property type="entry name" value="Hydrolase_6"/>
    <property type="match status" value="1"/>
</dbReference>
<protein>
    <submittedName>
        <fullName evidence="4">4-nitrophenylphosphatase</fullName>
    </submittedName>
</protein>
<dbReference type="AlphaFoldDB" id="A0A183SEU5"/>
<name>A0A183SEU5_SCHSO</name>
<dbReference type="GO" id="GO:0016791">
    <property type="term" value="F:phosphatase activity"/>
    <property type="evidence" value="ECO:0007669"/>
    <property type="project" value="TreeGrafter"/>
</dbReference>
<dbReference type="Proteomes" id="UP000275846">
    <property type="component" value="Unassembled WGS sequence"/>
</dbReference>
<dbReference type="InterPro" id="IPR006357">
    <property type="entry name" value="HAD-SF_hydro_IIA"/>
</dbReference>
<reference evidence="2 3" key="2">
    <citation type="submission" date="2018-11" db="EMBL/GenBank/DDBJ databases">
        <authorList>
            <consortium name="Pathogen Informatics"/>
        </authorList>
    </citation>
    <scope>NUCLEOTIDE SEQUENCE [LARGE SCALE GENOMIC DNA]</scope>
    <source>
        <strain evidence="2 3">NST_G2</strain>
    </source>
</reference>
<dbReference type="OrthoDB" id="413953at2759"/>
<proteinExistence type="predicted"/>
<evidence type="ECO:0000313" key="3">
    <source>
        <dbReference type="Proteomes" id="UP000275846"/>
    </source>
</evidence>
<dbReference type="PANTHER" id="PTHR19288:SF93">
    <property type="entry name" value="FI11325P-RELATED"/>
    <property type="match status" value="1"/>
</dbReference>
<organism evidence="4">
    <name type="scientific">Schistocephalus solidus</name>
    <name type="common">Tapeworm</name>
    <dbReference type="NCBI Taxonomy" id="70667"/>
    <lineage>
        <taxon>Eukaryota</taxon>
        <taxon>Metazoa</taxon>
        <taxon>Spiralia</taxon>
        <taxon>Lophotrochozoa</taxon>
        <taxon>Platyhelminthes</taxon>
        <taxon>Cestoda</taxon>
        <taxon>Eucestoda</taxon>
        <taxon>Diphyllobothriidea</taxon>
        <taxon>Diphyllobothriidae</taxon>
        <taxon>Schistocephalus</taxon>
    </lineage>
</organism>
<dbReference type="SUPFAM" id="SSF56784">
    <property type="entry name" value="HAD-like"/>
    <property type="match status" value="1"/>
</dbReference>
<keyword evidence="1" id="KW-0472">Membrane</keyword>
<dbReference type="GO" id="GO:0005737">
    <property type="term" value="C:cytoplasm"/>
    <property type="evidence" value="ECO:0007669"/>
    <property type="project" value="TreeGrafter"/>
</dbReference>
<keyword evidence="1" id="KW-1133">Transmembrane helix</keyword>
<dbReference type="WBParaSite" id="SSLN_0000283001-mRNA-1">
    <property type="protein sequence ID" value="SSLN_0000283001-mRNA-1"/>
    <property type="gene ID" value="SSLN_0000283001"/>
</dbReference>
<sequence length="246" mass="27257">MRHNFRECRTFMFDCDGTLWTPSGLIPGAADLIDYLKKSGRQCLLITNNSSKSVEKNYELCCKLGLAVDKVDFNFLVIAAAVAAYYLSKKGIRGPVYVIGRDGLANEFDKVGISYFGIGVSGLRCGSVLVGYDPYFNYVKLMKAASFIDGGCQFFATNEDSRLPASGKSPAIINVPLVCYLNILTQLLPVIFGKPNKPIFDYIVETRNITPEQTIMIASKLRFISIGITLIFFTDYLLALSVFKLE</sequence>